<evidence type="ECO:0000259" key="2">
    <source>
        <dbReference type="Pfam" id="PF00171"/>
    </source>
</evidence>
<dbReference type="Gene3D" id="3.40.605.10">
    <property type="entry name" value="Aldehyde Dehydrogenase, Chain A, domain 1"/>
    <property type="match status" value="1"/>
</dbReference>
<dbReference type="SUPFAM" id="SSF53720">
    <property type="entry name" value="ALDH-like"/>
    <property type="match status" value="1"/>
</dbReference>
<dbReference type="PATRIC" id="fig|1202724.3.peg.1396"/>
<dbReference type="InterPro" id="IPR047110">
    <property type="entry name" value="GABD/Sad-like"/>
</dbReference>
<dbReference type="InterPro" id="IPR016163">
    <property type="entry name" value="Ald_DH_C"/>
</dbReference>
<keyword evidence="4" id="KW-1185">Reference proteome</keyword>
<feature type="domain" description="Aldehyde dehydrogenase" evidence="2">
    <location>
        <begin position="11"/>
        <end position="460"/>
    </location>
</feature>
<accession>A0A0M8MLX8</accession>
<gene>
    <name evidence="3" type="ORF">AM493_06710</name>
</gene>
<keyword evidence="1" id="KW-0560">Oxidoreductase</keyword>
<dbReference type="PANTHER" id="PTHR43217">
    <property type="entry name" value="SUCCINATE SEMIALDEHYDE DEHYDROGENASE [NAD(P)+] SAD"/>
    <property type="match status" value="1"/>
</dbReference>
<dbReference type="InterPro" id="IPR016162">
    <property type="entry name" value="Ald_DH_N"/>
</dbReference>
<comment type="caution">
    <text evidence="3">The sequence shown here is derived from an EMBL/GenBank/DDBJ whole genome shotgun (WGS) entry which is preliminary data.</text>
</comment>
<dbReference type="Gene3D" id="3.40.309.10">
    <property type="entry name" value="Aldehyde Dehydrogenase, Chain A, domain 2"/>
    <property type="match status" value="1"/>
</dbReference>
<sequence length="464" mass="50240">MQSGKTVSPPSYHTLNPATGELLKEFDTLTDAQAEHLLSNAHQAYLQWRKVPIENRIEIFRKFADLMDENIDRFAHQITLEMGKPLSEAKMESALPGMIFRYFADNALEMLAEREIKIEGFSRVYSRLEPIGVTLAIEPWNGPLYQSMRAAAPNLMLGNAVIMKPAEIVAGSTLMMDEIFEKAGFPSKIYQSALVSRDQVSRFIADSRVRAIALTGSDRAGSIIGEQAGRHIKPVVLELGGSDAFIALDSANPEAVAAEASACRLFGIGQSCMSPKRAIVTEKISEAFIKEYIKAFENQKVGDPFDPETTTGPLSSVAAADNLHAQYQDAVDKGAKVLVAGGRMDGKGAFFKPAVLSGITPEMRLYHEEAFGPLGMIYVVPDADEAITLANATRYGLGGTVFSQDLDEAKRVAEAIDTGMLGINRYMGAPLEVPFGGTKASGVGRELGSNAMDAFANLKTYSIL</sequence>
<dbReference type="InterPro" id="IPR015590">
    <property type="entry name" value="Aldehyde_DH_dom"/>
</dbReference>
<dbReference type="Proteomes" id="UP000037755">
    <property type="component" value="Unassembled WGS sequence"/>
</dbReference>
<evidence type="ECO:0000313" key="4">
    <source>
        <dbReference type="Proteomes" id="UP000037755"/>
    </source>
</evidence>
<dbReference type="Pfam" id="PF00171">
    <property type="entry name" value="Aldedh"/>
    <property type="match status" value="1"/>
</dbReference>
<dbReference type="GO" id="GO:0004777">
    <property type="term" value="F:succinate-semialdehyde dehydrogenase (NAD+) activity"/>
    <property type="evidence" value="ECO:0007669"/>
    <property type="project" value="TreeGrafter"/>
</dbReference>
<protein>
    <submittedName>
        <fullName evidence="3">Succinate-semialdehyde dehydrogenase</fullName>
    </submittedName>
</protein>
<dbReference type="EMBL" id="LIYD01000005">
    <property type="protein sequence ID" value="KOS08238.1"/>
    <property type="molecule type" value="Genomic_DNA"/>
</dbReference>
<evidence type="ECO:0000313" key="3">
    <source>
        <dbReference type="EMBL" id="KOS08238.1"/>
    </source>
</evidence>
<organism evidence="3 4">
    <name type="scientific">Flavobacterium akiainvivens</name>
    <dbReference type="NCBI Taxonomy" id="1202724"/>
    <lineage>
        <taxon>Bacteria</taxon>
        <taxon>Pseudomonadati</taxon>
        <taxon>Bacteroidota</taxon>
        <taxon>Flavobacteriia</taxon>
        <taxon>Flavobacteriales</taxon>
        <taxon>Flavobacteriaceae</taxon>
        <taxon>Flavobacterium</taxon>
    </lineage>
</organism>
<evidence type="ECO:0000256" key="1">
    <source>
        <dbReference type="ARBA" id="ARBA00023002"/>
    </source>
</evidence>
<dbReference type="STRING" id="1202724.AM493_06710"/>
<name>A0A0M8MLX8_9FLAO</name>
<proteinExistence type="predicted"/>
<dbReference type="InterPro" id="IPR016161">
    <property type="entry name" value="Ald_DH/histidinol_DH"/>
</dbReference>
<dbReference type="AlphaFoldDB" id="A0A0M8MLX8"/>
<dbReference type="PANTHER" id="PTHR43217:SF2">
    <property type="entry name" value="SUCCINATE-SEMIALDEHYDE DEHYDROGENASE [NADP(+)]"/>
    <property type="match status" value="1"/>
</dbReference>
<reference evidence="3 4" key="1">
    <citation type="submission" date="2015-08" db="EMBL/GenBank/DDBJ databases">
        <title>Whole genome sequence of Flavobacterium akiainvivens IK-1T, from decaying Wikstroemia oahuensis, an endemic Hawaiian shrub.</title>
        <authorList>
            <person name="Wan X."/>
            <person name="Hou S."/>
            <person name="Saito J."/>
            <person name="Donachie S."/>
        </authorList>
    </citation>
    <scope>NUCLEOTIDE SEQUENCE [LARGE SCALE GENOMIC DNA]</scope>
    <source>
        <strain evidence="3 4">IK-1</strain>
    </source>
</reference>